<dbReference type="EMBL" id="NEXX01000002">
    <property type="protein sequence ID" value="OUY07470.1"/>
    <property type="molecule type" value="Genomic_DNA"/>
</dbReference>
<sequence length="72" mass="8921">MSIHVVQAHQMYHEYQSNEKIIFVGIYSDHQLMELFNNYNQQLFRILDTYQWFLPNTEEVYFVQDEFEQNKP</sequence>
<evidence type="ECO:0000313" key="1">
    <source>
        <dbReference type="EMBL" id="OUY07470.1"/>
    </source>
</evidence>
<dbReference type="OrthoDB" id="6712019at2"/>
<reference evidence="1 2" key="1">
    <citation type="submission" date="2017-05" db="EMBL/GenBank/DDBJ databases">
        <title>Acinetobacter populi ANC 5415 (= PBJ7), whole genome shotgun sequencing project.</title>
        <authorList>
            <person name="Nemec A."/>
            <person name="Radolfova-Krizova L."/>
        </authorList>
    </citation>
    <scope>NUCLEOTIDE SEQUENCE [LARGE SCALE GENOMIC DNA]</scope>
    <source>
        <strain evidence="1 2">PBJ7</strain>
    </source>
</reference>
<organism evidence="1 2">
    <name type="scientific">Acinetobacter populi</name>
    <dbReference type="NCBI Taxonomy" id="1582270"/>
    <lineage>
        <taxon>Bacteria</taxon>
        <taxon>Pseudomonadati</taxon>
        <taxon>Pseudomonadota</taxon>
        <taxon>Gammaproteobacteria</taxon>
        <taxon>Moraxellales</taxon>
        <taxon>Moraxellaceae</taxon>
        <taxon>Acinetobacter</taxon>
    </lineage>
</organism>
<protein>
    <submittedName>
        <fullName evidence="1">Uncharacterized protein</fullName>
    </submittedName>
</protein>
<name>A0A1Z9YZ30_9GAMM</name>
<keyword evidence="2" id="KW-1185">Reference proteome</keyword>
<accession>A0A1Z9YZ30</accession>
<gene>
    <name evidence="1" type="ORF">CAP51_06870</name>
</gene>
<proteinExistence type="predicted"/>
<dbReference type="RefSeq" id="WP_087620020.1">
    <property type="nucleotide sequence ID" value="NZ_NEXX01000002.1"/>
</dbReference>
<comment type="caution">
    <text evidence="1">The sequence shown here is derived from an EMBL/GenBank/DDBJ whole genome shotgun (WGS) entry which is preliminary data.</text>
</comment>
<evidence type="ECO:0000313" key="2">
    <source>
        <dbReference type="Proteomes" id="UP000196536"/>
    </source>
</evidence>
<dbReference type="Proteomes" id="UP000196536">
    <property type="component" value="Unassembled WGS sequence"/>
</dbReference>
<dbReference type="AlphaFoldDB" id="A0A1Z9YZ30"/>